<evidence type="ECO:0000259" key="3">
    <source>
        <dbReference type="Pfam" id="PF13579"/>
    </source>
</evidence>
<comment type="caution">
    <text evidence="4">The sequence shown here is derived from an EMBL/GenBank/DDBJ whole genome shotgun (WGS) entry which is preliminary data.</text>
</comment>
<organism evidence="4 5">
    <name type="scientific">Azospirillum oleiclasticum</name>
    <dbReference type="NCBI Taxonomy" id="2735135"/>
    <lineage>
        <taxon>Bacteria</taxon>
        <taxon>Pseudomonadati</taxon>
        <taxon>Pseudomonadota</taxon>
        <taxon>Alphaproteobacteria</taxon>
        <taxon>Rhodospirillales</taxon>
        <taxon>Azospirillaceae</taxon>
        <taxon>Azospirillum</taxon>
    </lineage>
</organism>
<feature type="domain" description="Glycosyltransferase subfamily 4-like N-terminal" evidence="3">
    <location>
        <begin position="16"/>
        <end position="186"/>
    </location>
</feature>
<proteinExistence type="predicted"/>
<name>A0ABX2TJS2_9PROT</name>
<dbReference type="Gene3D" id="3.40.50.2000">
    <property type="entry name" value="Glycogen Phosphorylase B"/>
    <property type="match status" value="2"/>
</dbReference>
<sequence length="434" mass="45583">MPRLLLVNYEYPPLGGGAANATANMARELAMQGVEVTVLTAAFGALPRRETTPAGVRIHRIPSLRRRADRSSVVEMLAFLALSLPAAALLARRWRPDATIAFFGVPGGPAGWLLKALSGVPYVVSLRGGDVPGFQYDGIALFHRLAGPVIGFLWRRAAAVVANSDGLAELARRFAPDVPVTVVPNGVDAALFRPLSPPSPPRGEGWGEGETPATGFPAPRAGAEPPHPALSPEGRGFTAPLRLLVVGRLVRQKGVDLILEAMARTPVPLDLTVVGDGGARPALEAQAAALGLQTRVRFAGWLERTALPDAYRAADLFVFPSRDEGMPNVVLEAMATGLPVAATDIAGNRDLVVDGETGFLLPVDDVAALTAALERLAANPDLRRRMGAAGRRRVVERFSWAAVATAYRGLALGVDRVAAAPAYGRRGSAKDGGS</sequence>
<dbReference type="InterPro" id="IPR028098">
    <property type="entry name" value="Glyco_trans_4-like_N"/>
</dbReference>
<reference evidence="4 5" key="1">
    <citation type="submission" date="2020-05" db="EMBL/GenBank/DDBJ databases">
        <title>Azospirillum oleiclasticum sp. nov, a nitrogen-fixing and heavy crude oil-emulsifying bacterium isolated from the crude oil of Yumen Oilfield.</title>
        <authorList>
            <person name="Wu D."/>
            <person name="Cai M."/>
            <person name="Zhang X."/>
        </authorList>
    </citation>
    <scope>NUCLEOTIDE SEQUENCE [LARGE SCALE GENOMIC DNA]</scope>
    <source>
        <strain evidence="4 5">ROY-1-1-2</strain>
    </source>
</reference>
<feature type="domain" description="Glycosyl transferase family 1" evidence="2">
    <location>
        <begin position="242"/>
        <end position="393"/>
    </location>
</feature>
<dbReference type="PANTHER" id="PTHR45947:SF3">
    <property type="entry name" value="SULFOQUINOVOSYL TRANSFERASE SQD2"/>
    <property type="match status" value="1"/>
</dbReference>
<keyword evidence="5" id="KW-1185">Reference proteome</keyword>
<accession>A0ABX2TJS2</accession>
<evidence type="ECO:0000313" key="5">
    <source>
        <dbReference type="Proteomes" id="UP000584642"/>
    </source>
</evidence>
<dbReference type="InterPro" id="IPR050194">
    <property type="entry name" value="Glycosyltransferase_grp1"/>
</dbReference>
<gene>
    <name evidence="4" type="ORF">HND93_33270</name>
</gene>
<dbReference type="SUPFAM" id="SSF53756">
    <property type="entry name" value="UDP-Glycosyltransferase/glycogen phosphorylase"/>
    <property type="match status" value="1"/>
</dbReference>
<evidence type="ECO:0000313" key="4">
    <source>
        <dbReference type="EMBL" id="NYZ24600.1"/>
    </source>
</evidence>
<dbReference type="EMBL" id="JABFDB010000042">
    <property type="protein sequence ID" value="NYZ24600.1"/>
    <property type="molecule type" value="Genomic_DNA"/>
</dbReference>
<dbReference type="Proteomes" id="UP000584642">
    <property type="component" value="Unassembled WGS sequence"/>
</dbReference>
<dbReference type="InterPro" id="IPR001296">
    <property type="entry name" value="Glyco_trans_1"/>
</dbReference>
<evidence type="ECO:0000259" key="2">
    <source>
        <dbReference type="Pfam" id="PF00534"/>
    </source>
</evidence>
<dbReference type="Pfam" id="PF13579">
    <property type="entry name" value="Glyco_trans_4_4"/>
    <property type="match status" value="1"/>
</dbReference>
<dbReference type="RefSeq" id="WP_180286378.1">
    <property type="nucleotide sequence ID" value="NZ_JABFDB010000042.1"/>
</dbReference>
<dbReference type="PANTHER" id="PTHR45947">
    <property type="entry name" value="SULFOQUINOVOSYL TRANSFERASE SQD2"/>
    <property type="match status" value="1"/>
</dbReference>
<dbReference type="Pfam" id="PF00534">
    <property type="entry name" value="Glycos_transf_1"/>
    <property type="match status" value="1"/>
</dbReference>
<evidence type="ECO:0000256" key="1">
    <source>
        <dbReference type="SAM" id="MobiDB-lite"/>
    </source>
</evidence>
<feature type="region of interest" description="Disordered" evidence="1">
    <location>
        <begin position="193"/>
        <end position="233"/>
    </location>
</feature>
<protein>
    <submittedName>
        <fullName evidence="4">Glycosyltransferase</fullName>
    </submittedName>
</protein>